<dbReference type="STRING" id="1193713.GCA_001636315_03194"/>
<evidence type="ECO:0000313" key="7">
    <source>
        <dbReference type="Proteomes" id="UP000282892"/>
    </source>
</evidence>
<feature type="domain" description="YknX-like beta-barrel" evidence="5">
    <location>
        <begin position="220"/>
        <end position="298"/>
    </location>
</feature>
<proteinExistence type="inferred from homology"/>
<dbReference type="KEGG" id="nmk:CHR53_03370"/>
<gene>
    <name evidence="6" type="ORF">CHR53_03370</name>
</gene>
<evidence type="ECO:0000313" key="6">
    <source>
        <dbReference type="EMBL" id="AZU60383.1"/>
    </source>
</evidence>
<dbReference type="InterPro" id="IPR058637">
    <property type="entry name" value="YknX-like_C"/>
</dbReference>
<dbReference type="Gene3D" id="1.10.287.470">
    <property type="entry name" value="Helix hairpin bin"/>
    <property type="match status" value="1"/>
</dbReference>
<dbReference type="Pfam" id="PF25989">
    <property type="entry name" value="YknX_C"/>
    <property type="match status" value="1"/>
</dbReference>
<dbReference type="Gene3D" id="2.40.30.170">
    <property type="match status" value="1"/>
</dbReference>
<sequence length="404" mass="45554">MMKKPAFICSIITSLALVISSVIIIVKTDYIKRSKAMPVYMVTELGDLRETLPTKGVVIPAGHYSIHYDRTLGSVKEVKVEEGAAVSSGDALIEYNTTHIDNEISSLEQQLGRLSSLSSKLESDIADLEQEQLDQSVDLDDQTIAQNDKIINSQISDKEYQVQDIEMQSDQINEKIKQLKSDKENYVIKSKMDGIVTKVNSFSQSEKDPIVSIESNQPFLIEGKLSENEIIKVQEGQKAIVSAAVLPKQKNEGTVKELKMTPIGKPSVEEKESFYPFILEMAKAVDNWHHGYHVNVDIVLKERNGVVVVPDKVIQKKDAKSYAYVLQNGMLEKRKIQLGMEINHRQEVVEGLKEGERIISKPSEELRDKMGITMPINELYLKKQTMKTFTNEQTIRLVLKGLFN</sequence>
<evidence type="ECO:0000256" key="2">
    <source>
        <dbReference type="SAM" id="Coils"/>
    </source>
</evidence>
<feature type="domain" description="YknX-like barrel-sandwich hybrid" evidence="3">
    <location>
        <begin position="66"/>
        <end position="213"/>
    </location>
</feature>
<dbReference type="PANTHER" id="PTHR30469">
    <property type="entry name" value="MULTIDRUG RESISTANCE PROTEIN MDTA"/>
    <property type="match status" value="1"/>
</dbReference>
<protein>
    <submittedName>
        <fullName evidence="6">Efflux RND transporter periplasmic adaptor subunit</fullName>
    </submittedName>
</protein>
<dbReference type="AlphaFoldDB" id="A0A3Q9QS52"/>
<evidence type="ECO:0000256" key="1">
    <source>
        <dbReference type="ARBA" id="ARBA00009477"/>
    </source>
</evidence>
<accession>A0A3Q9QS52</accession>
<keyword evidence="7" id="KW-1185">Reference proteome</keyword>
<comment type="similarity">
    <text evidence="1">Belongs to the membrane fusion protein (MFP) (TC 8.A.1) family.</text>
</comment>
<dbReference type="Gene3D" id="2.40.420.20">
    <property type="match status" value="1"/>
</dbReference>
<dbReference type="Pfam" id="PF25990">
    <property type="entry name" value="Beta-barrel_YknX"/>
    <property type="match status" value="1"/>
</dbReference>
<dbReference type="Proteomes" id="UP000282892">
    <property type="component" value="Chromosome"/>
</dbReference>
<evidence type="ECO:0000259" key="5">
    <source>
        <dbReference type="Pfam" id="PF25990"/>
    </source>
</evidence>
<feature type="coiled-coil region" evidence="2">
    <location>
        <begin position="162"/>
        <end position="189"/>
    </location>
</feature>
<evidence type="ECO:0000259" key="3">
    <source>
        <dbReference type="Pfam" id="PF25984"/>
    </source>
</evidence>
<dbReference type="Gene3D" id="2.40.50.100">
    <property type="match status" value="1"/>
</dbReference>
<dbReference type="Pfam" id="PF25984">
    <property type="entry name" value="BSH_YknX"/>
    <property type="match status" value="1"/>
</dbReference>
<feature type="domain" description="YknX-like C-terminal permuted SH3-like" evidence="4">
    <location>
        <begin position="306"/>
        <end position="372"/>
    </location>
</feature>
<dbReference type="OrthoDB" id="2446145at2"/>
<dbReference type="GO" id="GO:0015562">
    <property type="term" value="F:efflux transmembrane transporter activity"/>
    <property type="evidence" value="ECO:0007669"/>
    <property type="project" value="TreeGrafter"/>
</dbReference>
<dbReference type="EMBL" id="CP022572">
    <property type="protein sequence ID" value="AZU60383.1"/>
    <property type="molecule type" value="Genomic_DNA"/>
</dbReference>
<dbReference type="InterPro" id="IPR006143">
    <property type="entry name" value="RND_pump_MFP"/>
</dbReference>
<dbReference type="PANTHER" id="PTHR30469:SF33">
    <property type="entry name" value="SLR1207 PROTEIN"/>
    <property type="match status" value="1"/>
</dbReference>
<dbReference type="InterPro" id="IPR058636">
    <property type="entry name" value="Beta-barrel_YknX"/>
</dbReference>
<keyword evidence="2" id="KW-0175">Coiled coil</keyword>
<dbReference type="InterPro" id="IPR058639">
    <property type="entry name" value="BSH_YknX-like"/>
</dbReference>
<reference evidence="6 7" key="1">
    <citation type="submission" date="2017-07" db="EMBL/GenBank/DDBJ databases">
        <title>The complete genome sequence of Bacillus mesonae strain H20-5, an efficient strain improving plant abiotic stress resistance.</title>
        <authorList>
            <person name="Kim S.Y."/>
            <person name="Song H."/>
            <person name="Sang M.K."/>
            <person name="Weon H.-Y."/>
            <person name="Song J."/>
        </authorList>
    </citation>
    <scope>NUCLEOTIDE SEQUENCE [LARGE SCALE GENOMIC DNA]</scope>
    <source>
        <strain evidence="6 7">H20-5</strain>
    </source>
</reference>
<dbReference type="NCBIfam" id="TIGR01730">
    <property type="entry name" value="RND_mfp"/>
    <property type="match status" value="1"/>
</dbReference>
<dbReference type="GO" id="GO:1990281">
    <property type="term" value="C:efflux pump complex"/>
    <property type="evidence" value="ECO:0007669"/>
    <property type="project" value="TreeGrafter"/>
</dbReference>
<organism evidence="6 7">
    <name type="scientific">Neobacillus mesonae</name>
    <dbReference type="NCBI Taxonomy" id="1193713"/>
    <lineage>
        <taxon>Bacteria</taxon>
        <taxon>Bacillati</taxon>
        <taxon>Bacillota</taxon>
        <taxon>Bacilli</taxon>
        <taxon>Bacillales</taxon>
        <taxon>Bacillaceae</taxon>
        <taxon>Neobacillus</taxon>
    </lineage>
</organism>
<name>A0A3Q9QS52_9BACI</name>
<evidence type="ECO:0000259" key="4">
    <source>
        <dbReference type="Pfam" id="PF25989"/>
    </source>
</evidence>
<dbReference type="RefSeq" id="WP_084797854.1">
    <property type="nucleotide sequence ID" value="NZ_CP022572.1"/>
</dbReference>